<dbReference type="STRING" id="187304.B0E33_12600"/>
<protein>
    <submittedName>
        <fullName evidence="3">Surface antigen</fullName>
    </submittedName>
</protein>
<organism evidence="3 4">
    <name type="scientific">Roseibium aggregatum</name>
    <dbReference type="NCBI Taxonomy" id="187304"/>
    <lineage>
        <taxon>Bacteria</taxon>
        <taxon>Pseudomonadati</taxon>
        <taxon>Pseudomonadota</taxon>
        <taxon>Alphaproteobacteria</taxon>
        <taxon>Hyphomicrobiales</taxon>
        <taxon>Stappiaceae</taxon>
        <taxon>Roseibium</taxon>
    </lineage>
</organism>
<keyword evidence="4" id="KW-1185">Reference proteome</keyword>
<evidence type="ECO:0000313" key="3">
    <source>
        <dbReference type="EMBL" id="CTQ46397.1"/>
    </source>
</evidence>
<dbReference type="Pfam" id="PF16998">
    <property type="entry name" value="17kDa_Anti_2"/>
    <property type="match status" value="1"/>
</dbReference>
<dbReference type="Proteomes" id="UP000048926">
    <property type="component" value="Unassembled WGS sequence"/>
</dbReference>
<dbReference type="InterPro" id="IPR032635">
    <property type="entry name" value="Anti_2"/>
</dbReference>
<feature type="domain" description="Surface antigen" evidence="2">
    <location>
        <begin position="49"/>
        <end position="134"/>
    </location>
</feature>
<dbReference type="AlphaFoldDB" id="A0A0M6YAX5"/>
<feature type="compositionally biased region" description="Polar residues" evidence="1">
    <location>
        <begin position="80"/>
        <end position="100"/>
    </location>
</feature>
<evidence type="ECO:0000259" key="2">
    <source>
        <dbReference type="Pfam" id="PF16998"/>
    </source>
</evidence>
<sequence>MIFRGFHVPKGTFFLFFLANILTGCSVASVQDTLVSLQEPAAAETRKPASKLQASDKYRAESTLQAALEKSVSGKDRSWKNPSSGASGTITPLKTWKNTSGDFCRSYRERIKLADGRMISRRGVACRTADAVWKAA</sequence>
<accession>A0A0M6YAX5</accession>
<dbReference type="PROSITE" id="PS51257">
    <property type="entry name" value="PROKAR_LIPOPROTEIN"/>
    <property type="match status" value="1"/>
</dbReference>
<dbReference type="EMBL" id="CXST01000003">
    <property type="protein sequence ID" value="CTQ46397.1"/>
    <property type="molecule type" value="Genomic_DNA"/>
</dbReference>
<gene>
    <name evidence="3" type="ORF">LAL4801_04856</name>
</gene>
<proteinExistence type="predicted"/>
<reference evidence="4" key="1">
    <citation type="submission" date="2015-07" db="EMBL/GenBank/DDBJ databases">
        <authorList>
            <person name="Rodrigo-Torres Lidia"/>
            <person name="Arahal R.David."/>
        </authorList>
    </citation>
    <scope>NUCLEOTIDE SEQUENCE [LARGE SCALE GENOMIC DNA]</scope>
    <source>
        <strain evidence="4">CECT 4801</strain>
    </source>
</reference>
<feature type="region of interest" description="Disordered" evidence="1">
    <location>
        <begin position="69"/>
        <end position="100"/>
    </location>
</feature>
<name>A0A0M6YAX5_9HYPH</name>
<evidence type="ECO:0000313" key="4">
    <source>
        <dbReference type="Proteomes" id="UP000048926"/>
    </source>
</evidence>
<evidence type="ECO:0000256" key="1">
    <source>
        <dbReference type="SAM" id="MobiDB-lite"/>
    </source>
</evidence>